<gene>
    <name evidence="1" type="ORF">COT04_00595</name>
</gene>
<organism evidence="1 2">
    <name type="scientific">Candidatus Shapirobacteria bacterium CG07_land_8_20_14_0_80_39_12</name>
    <dbReference type="NCBI Taxonomy" id="1974480"/>
    <lineage>
        <taxon>Bacteria</taxon>
        <taxon>Candidatus Shapironibacteriota</taxon>
    </lineage>
</organism>
<dbReference type="AlphaFoldDB" id="A0A2M6YQB8"/>
<proteinExistence type="predicted"/>
<comment type="caution">
    <text evidence="1">The sequence shown here is derived from an EMBL/GenBank/DDBJ whole genome shotgun (WGS) entry which is preliminary data.</text>
</comment>
<dbReference type="EMBL" id="PEXA01000017">
    <property type="protein sequence ID" value="PIU33336.1"/>
    <property type="molecule type" value="Genomic_DNA"/>
</dbReference>
<dbReference type="Proteomes" id="UP000229559">
    <property type="component" value="Unassembled WGS sequence"/>
</dbReference>
<reference evidence="2" key="1">
    <citation type="submission" date="2017-09" db="EMBL/GenBank/DDBJ databases">
        <title>Depth-based differentiation of microbial function through sediment-hosted aquifers and enrichment of novel symbionts in the deep terrestrial subsurface.</title>
        <authorList>
            <person name="Probst A.J."/>
            <person name="Ladd B."/>
            <person name="Jarett J.K."/>
            <person name="Geller-Mcgrath D.E."/>
            <person name="Sieber C.M.K."/>
            <person name="Emerson J.B."/>
            <person name="Anantharaman K."/>
            <person name="Thomas B.C."/>
            <person name="Malmstrom R."/>
            <person name="Stieglmeier M."/>
            <person name="Klingl A."/>
            <person name="Woyke T."/>
            <person name="Ryan C.M."/>
            <person name="Banfield J.F."/>
        </authorList>
    </citation>
    <scope>NUCLEOTIDE SEQUENCE [LARGE SCALE GENOMIC DNA]</scope>
</reference>
<name>A0A2M6YQB8_9BACT</name>
<sequence length="171" mass="19643">MSTKEEIEKLIKKASEKKIDLSSDEDLSIAIMNLVSIEEHFYFTGAKTNKAEYFDLLQKARQIRGDLMKKIVKEPEGEVWCLSKHLLAASMRLIEVGTKYDKQGKKKEAYDFYSKAYELYSLFWGLNLKVIDVGQVRKIGENQLDVEDKKKGGILGKLQELVKKVIDCCIE</sequence>
<protein>
    <submittedName>
        <fullName evidence="1">Uncharacterized protein</fullName>
    </submittedName>
</protein>
<evidence type="ECO:0000313" key="1">
    <source>
        <dbReference type="EMBL" id="PIU33336.1"/>
    </source>
</evidence>
<accession>A0A2M6YQB8</accession>
<evidence type="ECO:0000313" key="2">
    <source>
        <dbReference type="Proteomes" id="UP000229559"/>
    </source>
</evidence>